<evidence type="ECO:0000313" key="2">
    <source>
        <dbReference type="EMBL" id="GMA87791.1"/>
    </source>
</evidence>
<accession>A0ABQ6JHS8</accession>
<dbReference type="Pfam" id="PF00111">
    <property type="entry name" value="Fer2"/>
    <property type="match status" value="1"/>
</dbReference>
<dbReference type="PROSITE" id="PS00197">
    <property type="entry name" value="2FE2S_FER_1"/>
    <property type="match status" value="1"/>
</dbReference>
<dbReference type="InterPro" id="IPR036010">
    <property type="entry name" value="2Fe-2S_ferredoxin-like_sf"/>
</dbReference>
<dbReference type="CDD" id="cd00207">
    <property type="entry name" value="fer2"/>
    <property type="match status" value="1"/>
</dbReference>
<comment type="caution">
    <text evidence="2">The sequence shown here is derived from an EMBL/GenBank/DDBJ whole genome shotgun (WGS) entry which is preliminary data.</text>
</comment>
<evidence type="ECO:0000259" key="1">
    <source>
        <dbReference type="Pfam" id="PF00111"/>
    </source>
</evidence>
<reference evidence="3" key="1">
    <citation type="journal article" date="2019" name="Int. J. Syst. Evol. Microbiol.">
        <title>The Global Catalogue of Microorganisms (GCM) 10K type strain sequencing project: providing services to taxonomists for standard genome sequencing and annotation.</title>
        <authorList>
            <consortium name="The Broad Institute Genomics Platform"/>
            <consortium name="The Broad Institute Genome Sequencing Center for Infectious Disease"/>
            <person name="Wu L."/>
            <person name="Ma J."/>
        </authorList>
    </citation>
    <scope>NUCLEOTIDE SEQUENCE [LARGE SCALE GENOMIC DNA]</scope>
    <source>
        <strain evidence="3">NBRC 108730</strain>
    </source>
</reference>
<dbReference type="SUPFAM" id="SSF54292">
    <property type="entry name" value="2Fe-2S ferredoxin-like"/>
    <property type="match status" value="1"/>
</dbReference>
<dbReference type="EMBL" id="BSUZ01000001">
    <property type="protein sequence ID" value="GMA87791.1"/>
    <property type="molecule type" value="Genomic_DNA"/>
</dbReference>
<proteinExistence type="predicted"/>
<dbReference type="PROSITE" id="PS51257">
    <property type="entry name" value="PROKAR_LIPOPROTEIN"/>
    <property type="match status" value="1"/>
</dbReference>
<evidence type="ECO:0000313" key="3">
    <source>
        <dbReference type="Proteomes" id="UP001157017"/>
    </source>
</evidence>
<keyword evidence="3" id="KW-1185">Reference proteome</keyword>
<protein>
    <recommendedName>
        <fullName evidence="1">2Fe-2S ferredoxin-type domain-containing protein</fullName>
    </recommendedName>
</protein>
<organism evidence="2 3">
    <name type="scientific">Angustibacter aerolatus</name>
    <dbReference type="NCBI Taxonomy" id="1162965"/>
    <lineage>
        <taxon>Bacteria</taxon>
        <taxon>Bacillati</taxon>
        <taxon>Actinomycetota</taxon>
        <taxon>Actinomycetes</taxon>
        <taxon>Kineosporiales</taxon>
        <taxon>Kineosporiaceae</taxon>
    </lineage>
</organism>
<dbReference type="InterPro" id="IPR001041">
    <property type="entry name" value="2Fe-2S_ferredoxin-type"/>
</dbReference>
<dbReference type="Proteomes" id="UP001157017">
    <property type="component" value="Unassembled WGS sequence"/>
</dbReference>
<gene>
    <name evidence="2" type="ORF">GCM10025868_30410</name>
</gene>
<dbReference type="Gene3D" id="3.10.20.30">
    <property type="match status" value="1"/>
</dbReference>
<feature type="domain" description="2Fe-2S ferredoxin-type" evidence="1">
    <location>
        <begin position="36"/>
        <end position="75"/>
    </location>
</feature>
<sequence length="94" mass="9784">MLDDVRGRWAAAACTTSASCPRPSSAAGRSCSSLGRSGRRLAVPADRSALDVLLDARPDYPVGCRQGYCGTCTVDGVRVCVERPDGGLLRLGSL</sequence>
<name>A0ABQ6JHS8_9ACTN</name>
<dbReference type="InterPro" id="IPR012675">
    <property type="entry name" value="Beta-grasp_dom_sf"/>
</dbReference>
<dbReference type="InterPro" id="IPR006058">
    <property type="entry name" value="2Fe2S_fd_BS"/>
</dbReference>